<dbReference type="InterPro" id="IPR024432">
    <property type="entry name" value="Put_RecE_PDDEXK-like_dom"/>
</dbReference>
<evidence type="ECO:0000313" key="3">
    <source>
        <dbReference type="Proteomes" id="UP000655523"/>
    </source>
</evidence>
<proteinExistence type="predicted"/>
<evidence type="ECO:0000313" key="2">
    <source>
        <dbReference type="EMBL" id="NPT58725.1"/>
    </source>
</evidence>
<feature type="domain" description="Putative exodeoxyribonuclease 8 PDDEXK-like" evidence="1">
    <location>
        <begin position="48"/>
        <end position="280"/>
    </location>
</feature>
<dbReference type="Pfam" id="PF12684">
    <property type="entry name" value="DUF3799"/>
    <property type="match status" value="1"/>
</dbReference>
<organism evidence="2 3">
    <name type="scientific">Paraburkholderia elongata</name>
    <dbReference type="NCBI Taxonomy" id="2675747"/>
    <lineage>
        <taxon>Bacteria</taxon>
        <taxon>Pseudomonadati</taxon>
        <taxon>Pseudomonadota</taxon>
        <taxon>Betaproteobacteria</taxon>
        <taxon>Burkholderiales</taxon>
        <taxon>Burkholderiaceae</taxon>
        <taxon>Paraburkholderia</taxon>
    </lineage>
</organism>
<dbReference type="Gene3D" id="3.90.320.10">
    <property type="match status" value="1"/>
</dbReference>
<protein>
    <recommendedName>
        <fullName evidence="1">Putative exodeoxyribonuclease 8 PDDEXK-like domain-containing protein</fullName>
    </recommendedName>
</protein>
<dbReference type="RefSeq" id="WP_172171461.1">
    <property type="nucleotide sequence ID" value="NZ_WOEZ01000179.1"/>
</dbReference>
<comment type="caution">
    <text evidence="2">The sequence shown here is derived from an EMBL/GenBank/DDBJ whole genome shotgun (WGS) entry which is preliminary data.</text>
</comment>
<gene>
    <name evidence="2" type="ORF">GNZ13_30260</name>
</gene>
<evidence type="ECO:0000259" key="1">
    <source>
        <dbReference type="Pfam" id="PF12684"/>
    </source>
</evidence>
<dbReference type="EMBL" id="WOEZ01000179">
    <property type="protein sequence ID" value="NPT58725.1"/>
    <property type="molecule type" value="Genomic_DNA"/>
</dbReference>
<accession>A0A972SPH5</accession>
<dbReference type="Proteomes" id="UP000655523">
    <property type="component" value="Unassembled WGS sequence"/>
</dbReference>
<reference evidence="2 3" key="1">
    <citation type="submission" date="2019-11" db="EMBL/GenBank/DDBJ databases">
        <title>Metabolism of dissolved organic matter in forest soils.</title>
        <authorList>
            <person name="Cyle K.T."/>
            <person name="Wilhelm R.C."/>
            <person name="Martinez C.E."/>
        </authorList>
    </citation>
    <scope>NUCLEOTIDE SEQUENCE [LARGE SCALE GENOMIC DNA]</scope>
    <source>
        <strain evidence="2 3">5N</strain>
    </source>
</reference>
<dbReference type="InterPro" id="IPR011604">
    <property type="entry name" value="PDDEXK-like_dom_sf"/>
</dbReference>
<sequence length="300" mass="34570">MNAVSTTAELAGRTMWHGQKKITFGRDPASFTMPVTDDEYHGNTEYVSSTQLKSILRSPRHFLATVQGARKDTHALGFGRLMHMAVLEPWRFEDLVLPFDGEFNPRFRECRRFIAGHPNHIVIGQERHDAILSVRNAVRAHRFRGRPLGDWFDEAEAEKAFYFVERVTGVQCRIKVDALHPKFIFDLKSTSDVLPRPFNSSVQSYNYDLSAFMYQTGVQYFTGEERPFIFVAVEKEAPYSVMVYTAGDSLLDNGAQKFEDALNRLKHAREHDAWQGYAGEYVLEVDRWHEYRSNHLILGD</sequence>
<dbReference type="AlphaFoldDB" id="A0A972SPH5"/>
<name>A0A972SPH5_9BURK</name>
<keyword evidence="3" id="KW-1185">Reference proteome</keyword>